<dbReference type="OrthoDB" id="545262at2759"/>
<dbReference type="GO" id="GO:0008270">
    <property type="term" value="F:zinc ion binding"/>
    <property type="evidence" value="ECO:0007669"/>
    <property type="project" value="InterPro"/>
</dbReference>
<evidence type="ECO:0000259" key="3">
    <source>
        <dbReference type="Pfam" id="PF08797"/>
    </source>
</evidence>
<protein>
    <recommendedName>
        <fullName evidence="3">HIRAN domain-containing protein</fullName>
    </recommendedName>
</protein>
<dbReference type="AlphaFoldDB" id="A0A835TBT7"/>
<keyword evidence="5" id="KW-1185">Reference proteome</keyword>
<accession>A0A835TBT7</accession>
<evidence type="ECO:0000256" key="2">
    <source>
        <dbReference type="ARBA" id="ARBA00022801"/>
    </source>
</evidence>
<comment type="caution">
    <text evidence="4">The sequence shown here is derived from an EMBL/GenBank/DDBJ whole genome shotgun (WGS) entry which is preliminary data.</text>
</comment>
<evidence type="ECO:0000256" key="1">
    <source>
        <dbReference type="ARBA" id="ARBA00022723"/>
    </source>
</evidence>
<keyword evidence="2" id="KW-0378">Hydrolase</keyword>
<dbReference type="Proteomes" id="UP000650467">
    <property type="component" value="Unassembled WGS sequence"/>
</dbReference>
<dbReference type="EMBL" id="JAEHOC010000004">
    <property type="protein sequence ID" value="KAG2442539.1"/>
    <property type="molecule type" value="Genomic_DNA"/>
</dbReference>
<sequence>MLVAARTASEHKHPPDTFRLAGVTFEGRQELVRALQPDQILLLEREPWNPYDAAAVRVSDLRGRTLGYVPRKDGHNSRYSCTEHGFALVASVGQVAEPESSNYGAIALARPDLASLTLEPLLPPAAAEAARLSDLPASLGPRLPALRAATLAAANYKCEVTGLGQARLPLALTPVWRFNSAARSVQLVRLAALSLPLAEAKRRLEQGLLEAAAAAVAAGTLPGTAAAAGGSSGSGAGEEAGGVLSAALHRLLATPQAYLFMEVNGLAEADVLAYFLLVARRAAAVQAEAWRVELLM</sequence>
<dbReference type="Pfam" id="PF08797">
    <property type="entry name" value="HIRAN"/>
    <property type="match status" value="1"/>
</dbReference>
<gene>
    <name evidence="4" type="ORF">HXX76_002625</name>
</gene>
<reference evidence="4" key="1">
    <citation type="journal article" date="2020" name="bioRxiv">
        <title>Comparative genomics of Chlamydomonas.</title>
        <authorList>
            <person name="Craig R.J."/>
            <person name="Hasan A.R."/>
            <person name="Ness R.W."/>
            <person name="Keightley P.D."/>
        </authorList>
    </citation>
    <scope>NUCLEOTIDE SEQUENCE</scope>
    <source>
        <strain evidence="4">SAG 7.73</strain>
    </source>
</reference>
<organism evidence="4 5">
    <name type="scientific">Chlamydomonas incerta</name>
    <dbReference type="NCBI Taxonomy" id="51695"/>
    <lineage>
        <taxon>Eukaryota</taxon>
        <taxon>Viridiplantae</taxon>
        <taxon>Chlorophyta</taxon>
        <taxon>core chlorophytes</taxon>
        <taxon>Chlorophyceae</taxon>
        <taxon>CS clade</taxon>
        <taxon>Chlamydomonadales</taxon>
        <taxon>Chlamydomonadaceae</taxon>
        <taxon>Chlamydomonas</taxon>
    </lineage>
</organism>
<dbReference type="GO" id="GO:0016818">
    <property type="term" value="F:hydrolase activity, acting on acid anhydrides, in phosphorus-containing anhydrides"/>
    <property type="evidence" value="ECO:0007669"/>
    <property type="project" value="InterPro"/>
</dbReference>
<feature type="domain" description="HIRAN" evidence="3">
    <location>
        <begin position="22"/>
        <end position="72"/>
    </location>
</feature>
<evidence type="ECO:0000313" key="4">
    <source>
        <dbReference type="EMBL" id="KAG2442539.1"/>
    </source>
</evidence>
<dbReference type="GO" id="GO:0003676">
    <property type="term" value="F:nucleic acid binding"/>
    <property type="evidence" value="ECO:0007669"/>
    <property type="project" value="InterPro"/>
</dbReference>
<proteinExistence type="predicted"/>
<keyword evidence="1" id="KW-0479">Metal-binding</keyword>
<name>A0A835TBT7_CHLIN</name>
<dbReference type="Gene3D" id="3.30.70.2330">
    <property type="match status" value="1"/>
</dbReference>
<evidence type="ECO:0000313" key="5">
    <source>
        <dbReference type="Proteomes" id="UP000650467"/>
    </source>
</evidence>
<dbReference type="InterPro" id="IPR014905">
    <property type="entry name" value="HIRAN"/>
</dbReference>